<dbReference type="EMBL" id="JAYKXN010000003">
    <property type="protein sequence ID" value="KAK7301925.1"/>
    <property type="molecule type" value="Genomic_DNA"/>
</dbReference>
<dbReference type="AlphaFoldDB" id="A0AAN9PJP4"/>
<accession>A0AAN9PJP4</accession>
<organism evidence="1 2">
    <name type="scientific">Clitoria ternatea</name>
    <name type="common">Butterfly pea</name>
    <dbReference type="NCBI Taxonomy" id="43366"/>
    <lineage>
        <taxon>Eukaryota</taxon>
        <taxon>Viridiplantae</taxon>
        <taxon>Streptophyta</taxon>
        <taxon>Embryophyta</taxon>
        <taxon>Tracheophyta</taxon>
        <taxon>Spermatophyta</taxon>
        <taxon>Magnoliopsida</taxon>
        <taxon>eudicotyledons</taxon>
        <taxon>Gunneridae</taxon>
        <taxon>Pentapetalae</taxon>
        <taxon>rosids</taxon>
        <taxon>fabids</taxon>
        <taxon>Fabales</taxon>
        <taxon>Fabaceae</taxon>
        <taxon>Papilionoideae</taxon>
        <taxon>50 kb inversion clade</taxon>
        <taxon>NPAAA clade</taxon>
        <taxon>indigoferoid/millettioid clade</taxon>
        <taxon>Phaseoleae</taxon>
        <taxon>Clitoria</taxon>
    </lineage>
</organism>
<evidence type="ECO:0000313" key="2">
    <source>
        <dbReference type="Proteomes" id="UP001359559"/>
    </source>
</evidence>
<name>A0AAN9PJP4_CLITE</name>
<gene>
    <name evidence="1" type="ORF">RJT34_12802</name>
</gene>
<proteinExistence type="predicted"/>
<comment type="caution">
    <text evidence="1">The sequence shown here is derived from an EMBL/GenBank/DDBJ whole genome shotgun (WGS) entry which is preliminary data.</text>
</comment>
<protein>
    <submittedName>
        <fullName evidence="1">Uncharacterized protein</fullName>
    </submittedName>
</protein>
<keyword evidence="2" id="KW-1185">Reference proteome</keyword>
<evidence type="ECO:0000313" key="1">
    <source>
        <dbReference type="EMBL" id="KAK7301925.1"/>
    </source>
</evidence>
<dbReference type="Proteomes" id="UP001359559">
    <property type="component" value="Unassembled WGS sequence"/>
</dbReference>
<sequence length="72" mass="8160">MVIWMVGEENNDILADNDFNFDVDNEGAFKALSDLLVTVKCSCRWSSLIRKRLLKGEPVLEHICKALDLPPL</sequence>
<reference evidence="1 2" key="1">
    <citation type="submission" date="2024-01" db="EMBL/GenBank/DDBJ databases">
        <title>The genomes of 5 underutilized Papilionoideae crops provide insights into root nodulation and disease resistance.</title>
        <authorList>
            <person name="Yuan L."/>
        </authorList>
    </citation>
    <scope>NUCLEOTIDE SEQUENCE [LARGE SCALE GENOMIC DNA]</scope>
    <source>
        <strain evidence="1">LY-2023</strain>
        <tissue evidence="1">Leaf</tissue>
    </source>
</reference>